<evidence type="ECO:0000256" key="2">
    <source>
        <dbReference type="ARBA" id="ARBA00023004"/>
    </source>
</evidence>
<dbReference type="PANTHER" id="PTHR47435:SF4">
    <property type="entry name" value="KELCH REPEAT PROTEIN (AFU_ORTHOLOGUE AFUA_5G12780)"/>
    <property type="match status" value="1"/>
</dbReference>
<dbReference type="AlphaFoldDB" id="A0A8H8UC24"/>
<dbReference type="InterPro" id="IPR015915">
    <property type="entry name" value="Kelch-typ_b-propeller"/>
</dbReference>
<dbReference type="Pfam" id="PF24681">
    <property type="entry name" value="Kelch_KLHDC2_KLHL20_DRC7"/>
    <property type="match status" value="1"/>
</dbReference>
<keyword evidence="4" id="KW-1185">Reference proteome</keyword>
<keyword evidence="1" id="KW-0677">Repeat</keyword>
<dbReference type="GO" id="GO:0019760">
    <property type="term" value="P:glucosinolate metabolic process"/>
    <property type="evidence" value="ECO:0007669"/>
    <property type="project" value="UniProtKB-ARBA"/>
</dbReference>
<sequence length="464" mass="50285">MMETAAAAAAAVKGLVQATLPLKAQWHRIDTPPIPRSSHTLSIIAGRAYIFGGEGSPSSGEPEPVDNDMHIITLPSGSVSSTDYKAVSARPELPEDKVPEKRVGHTAAVIGERIFVFGGRGGRDMKPLEEHGRVWIYDTRLDVWTYLDPVPGTPYPEARSYHSSVAIEKPQPANMKSVKVDQATESPSVDVIAEGAKTDEQMGGYGTLFVHAGCLASRKTDEMWGTDIRSRTAGDMWGFDIRSRTWKEFPTAPGKPRGGTSIAVSKQRIYRYGGFNGMDEEGGELDFLELQLETFSDIKGGTKEVGVTAKGTWQTLNFKEENMKFPEDRSVAGMQTITTGMGREYLVLILGERDPSSQGHDGAGKYCGDVWSFQCPPLGMTGASFKDATWQALGRETGEGLWSPVAVADAEGAEGEDVHKLVPGERGWFASSSLGDLDATSVMIWGGLNGKDEREANGWNLTFE</sequence>
<gene>
    <name evidence="3" type="primary">gacHH</name>
    <name evidence="3" type="ORF">LOCC1_G005006</name>
</gene>
<evidence type="ECO:0000313" key="4">
    <source>
        <dbReference type="Proteomes" id="UP000443090"/>
    </source>
</evidence>
<keyword evidence="2" id="KW-0408">Iron</keyword>
<proteinExistence type="predicted"/>
<name>A0A8H8UC24_9HELO</name>
<dbReference type="EMBL" id="QGMI01000335">
    <property type="protein sequence ID" value="TVY42326.1"/>
    <property type="molecule type" value="Genomic_DNA"/>
</dbReference>
<dbReference type="Gene3D" id="2.120.10.80">
    <property type="entry name" value="Kelch-type beta propeller"/>
    <property type="match status" value="2"/>
</dbReference>
<dbReference type="SUPFAM" id="SSF117281">
    <property type="entry name" value="Kelch motif"/>
    <property type="match status" value="1"/>
</dbReference>
<dbReference type="Proteomes" id="UP000443090">
    <property type="component" value="Unassembled WGS sequence"/>
</dbReference>
<reference evidence="3 4" key="1">
    <citation type="submission" date="2018-05" db="EMBL/GenBank/DDBJ databases">
        <title>Genome sequencing and assembly of the regulated plant pathogen Lachnellula willkommii and related sister species for the development of diagnostic species identification markers.</title>
        <authorList>
            <person name="Giroux E."/>
            <person name="Bilodeau G."/>
        </authorList>
    </citation>
    <scope>NUCLEOTIDE SEQUENCE [LARGE SCALE GENOMIC DNA]</scope>
    <source>
        <strain evidence="3 4">CBS 160.35</strain>
    </source>
</reference>
<dbReference type="PANTHER" id="PTHR47435">
    <property type="entry name" value="KELCH REPEAT PROTEIN (AFU_ORTHOLOGUE AFUA_5G12780)"/>
    <property type="match status" value="1"/>
</dbReference>
<accession>A0A8H8UC24</accession>
<evidence type="ECO:0000313" key="3">
    <source>
        <dbReference type="EMBL" id="TVY42326.1"/>
    </source>
</evidence>
<evidence type="ECO:0000256" key="1">
    <source>
        <dbReference type="ARBA" id="ARBA00022737"/>
    </source>
</evidence>
<organism evidence="3 4">
    <name type="scientific">Lachnellula occidentalis</name>
    <dbReference type="NCBI Taxonomy" id="215460"/>
    <lineage>
        <taxon>Eukaryota</taxon>
        <taxon>Fungi</taxon>
        <taxon>Dikarya</taxon>
        <taxon>Ascomycota</taxon>
        <taxon>Pezizomycotina</taxon>
        <taxon>Leotiomycetes</taxon>
        <taxon>Helotiales</taxon>
        <taxon>Lachnaceae</taxon>
        <taxon>Lachnellula</taxon>
    </lineage>
</organism>
<comment type="caution">
    <text evidence="3">The sequence shown here is derived from an EMBL/GenBank/DDBJ whole genome shotgun (WGS) entry which is preliminary data.</text>
</comment>
<protein>
    <submittedName>
        <fullName evidence="3">Rho GTPase-activating protein</fullName>
    </submittedName>
</protein>
<dbReference type="OrthoDB" id="10250130at2759"/>